<name>A0AAW6ZK92_9ACTO</name>
<feature type="region of interest" description="Disordered" evidence="1">
    <location>
        <begin position="1"/>
        <end position="34"/>
    </location>
</feature>
<dbReference type="EMBL" id="JASPDQ010000014">
    <property type="protein sequence ID" value="MDK8602129.1"/>
    <property type="molecule type" value="Genomic_DNA"/>
</dbReference>
<dbReference type="AlphaFoldDB" id="A0AAW6ZK92"/>
<comment type="caution">
    <text evidence="2">The sequence shown here is derived from an EMBL/GenBank/DDBJ whole genome shotgun (WGS) entry which is preliminary data.</text>
</comment>
<feature type="compositionally biased region" description="Basic residues" evidence="1">
    <location>
        <begin position="125"/>
        <end position="136"/>
    </location>
</feature>
<proteinExistence type="predicted"/>
<gene>
    <name evidence="2" type="ORF">QP858_06635</name>
</gene>
<feature type="compositionally biased region" description="Basic and acidic residues" evidence="1">
    <location>
        <begin position="108"/>
        <end position="124"/>
    </location>
</feature>
<reference evidence="2" key="1">
    <citation type="submission" date="2023-05" db="EMBL/GenBank/DDBJ databases">
        <title>Genomic Catalog of Human Bladder Bacteria.</title>
        <authorList>
            <person name="Du J."/>
        </authorList>
    </citation>
    <scope>NUCLEOTIDE SEQUENCE</scope>
    <source>
        <strain evidence="2">UMB1304A</strain>
    </source>
</reference>
<protein>
    <submittedName>
        <fullName evidence="2">Uncharacterized protein</fullName>
    </submittedName>
</protein>
<sequence length="136" mass="15745">MTNLPHHPHTQTIENQSEQDELEQKMETTTADASTVKRLTAIERETILTMNDGEPTIRIETSQRRILTALRKKPTVFREVETGYFGATEWARFEVNADEASFNLASAGRERRQLTDEQRAELSRRARRLHNAHNQD</sequence>
<organism evidence="2 3">
    <name type="scientific">Trueperella bernardiae</name>
    <dbReference type="NCBI Taxonomy" id="59561"/>
    <lineage>
        <taxon>Bacteria</taxon>
        <taxon>Bacillati</taxon>
        <taxon>Actinomycetota</taxon>
        <taxon>Actinomycetes</taxon>
        <taxon>Actinomycetales</taxon>
        <taxon>Actinomycetaceae</taxon>
        <taxon>Trueperella</taxon>
    </lineage>
</organism>
<evidence type="ECO:0000256" key="1">
    <source>
        <dbReference type="SAM" id="MobiDB-lite"/>
    </source>
</evidence>
<dbReference type="RefSeq" id="WP_285321517.1">
    <property type="nucleotide sequence ID" value="NZ_JASPDQ010000014.1"/>
</dbReference>
<accession>A0AAW6ZK92</accession>
<evidence type="ECO:0000313" key="2">
    <source>
        <dbReference type="EMBL" id="MDK8602129.1"/>
    </source>
</evidence>
<evidence type="ECO:0000313" key="3">
    <source>
        <dbReference type="Proteomes" id="UP001225576"/>
    </source>
</evidence>
<dbReference type="Proteomes" id="UP001225576">
    <property type="component" value="Unassembled WGS sequence"/>
</dbReference>
<feature type="region of interest" description="Disordered" evidence="1">
    <location>
        <begin position="108"/>
        <end position="136"/>
    </location>
</feature>